<comment type="similarity">
    <text evidence="3">Belongs to the Nudix hydrolase family.</text>
</comment>
<dbReference type="PROSITE" id="PS00893">
    <property type="entry name" value="NUDIX_BOX"/>
    <property type="match status" value="1"/>
</dbReference>
<evidence type="ECO:0000256" key="2">
    <source>
        <dbReference type="ARBA" id="ARBA00022801"/>
    </source>
</evidence>
<dbReference type="GO" id="GO:0016787">
    <property type="term" value="F:hydrolase activity"/>
    <property type="evidence" value="ECO:0007669"/>
    <property type="project" value="UniProtKB-KW"/>
</dbReference>
<accession>A0A5J6X362</accession>
<name>A0A5J6X362_9GAMM</name>
<dbReference type="InterPro" id="IPR020084">
    <property type="entry name" value="NUDIX_hydrolase_CS"/>
</dbReference>
<dbReference type="InterPro" id="IPR015797">
    <property type="entry name" value="NUDIX_hydrolase-like_dom_sf"/>
</dbReference>
<dbReference type="InterPro" id="IPR000086">
    <property type="entry name" value="NUDIX_hydrolase_dom"/>
</dbReference>
<dbReference type="Pfam" id="PF00293">
    <property type="entry name" value="NUDIX"/>
    <property type="match status" value="1"/>
</dbReference>
<dbReference type="PANTHER" id="PTHR43736">
    <property type="entry name" value="ADP-RIBOSE PYROPHOSPHATASE"/>
    <property type="match status" value="1"/>
</dbReference>
<evidence type="ECO:0000313" key="6">
    <source>
        <dbReference type="Proteomes" id="UP000594034"/>
    </source>
</evidence>
<evidence type="ECO:0000259" key="4">
    <source>
        <dbReference type="PROSITE" id="PS51462"/>
    </source>
</evidence>
<keyword evidence="6" id="KW-1185">Reference proteome</keyword>
<dbReference type="PRINTS" id="PR00502">
    <property type="entry name" value="NUDIXFAMILY"/>
</dbReference>
<dbReference type="CDD" id="cd04681">
    <property type="entry name" value="NUDIX_Hydrolase"/>
    <property type="match status" value="1"/>
</dbReference>
<dbReference type="SUPFAM" id="SSF55811">
    <property type="entry name" value="Nudix"/>
    <property type="match status" value="1"/>
</dbReference>
<keyword evidence="2 3" id="KW-0378">Hydrolase</keyword>
<proteinExistence type="inferred from homology"/>
<feature type="domain" description="Nudix hydrolase" evidence="4">
    <location>
        <begin position="26"/>
        <end position="162"/>
    </location>
</feature>
<evidence type="ECO:0000256" key="1">
    <source>
        <dbReference type="ARBA" id="ARBA00001946"/>
    </source>
</evidence>
<evidence type="ECO:0000256" key="3">
    <source>
        <dbReference type="RuleBase" id="RU003476"/>
    </source>
</evidence>
<dbReference type="Proteomes" id="UP000594034">
    <property type="component" value="Chromosome"/>
</dbReference>
<sequence length="162" mass="18250">MHCPSCGHATLARLSEQELRCHCGFHYFHNVASAVMVALCWRDELLVAVRAREPGRGLWDLPGGFVDPRESLEQAALRELGEEIGWQPAPEQLRYLGSFPNTYHFDGIDYCTCDAVFAVMLTEKPQLRAADDVAELHWVARQALAPERFAFPSTRRALTLLP</sequence>
<dbReference type="EMBL" id="CP040449">
    <property type="protein sequence ID" value="QFI56573.1"/>
    <property type="molecule type" value="Genomic_DNA"/>
</dbReference>
<dbReference type="InterPro" id="IPR020476">
    <property type="entry name" value="Nudix_hydrolase"/>
</dbReference>
<evidence type="ECO:0000313" key="5">
    <source>
        <dbReference type="EMBL" id="QFI56573.1"/>
    </source>
</evidence>
<dbReference type="AlphaFoldDB" id="A0A5J6X362"/>
<reference evidence="5 6" key="1">
    <citation type="submission" date="2019-05" db="EMBL/GenBank/DDBJ databases">
        <title>OXA-830, a novel chromosomally encoded expanded-spectrum class D beta-lactamase in Aeromonas simiae.</title>
        <authorList>
            <person name="Zhou W."/>
            <person name="Chen Q."/>
        </authorList>
    </citation>
    <scope>NUCLEOTIDE SEQUENCE [LARGE SCALE GENOMIC DNA]</scope>
    <source>
        <strain evidence="5 6">A6</strain>
    </source>
</reference>
<dbReference type="PANTHER" id="PTHR43736:SF1">
    <property type="entry name" value="DIHYDRONEOPTERIN TRIPHOSPHATE DIPHOSPHATASE"/>
    <property type="match status" value="1"/>
</dbReference>
<protein>
    <submittedName>
        <fullName evidence="5">NUDIX domain-containing protein</fullName>
    </submittedName>
</protein>
<comment type="cofactor">
    <cofactor evidence="1">
        <name>Mg(2+)</name>
        <dbReference type="ChEBI" id="CHEBI:18420"/>
    </cofactor>
</comment>
<dbReference type="Gene3D" id="3.90.79.10">
    <property type="entry name" value="Nucleoside Triphosphate Pyrophosphohydrolase"/>
    <property type="match status" value="1"/>
</dbReference>
<organism evidence="5 6">
    <name type="scientific">Aeromonas simiae</name>
    <dbReference type="NCBI Taxonomy" id="218936"/>
    <lineage>
        <taxon>Bacteria</taxon>
        <taxon>Pseudomonadati</taxon>
        <taxon>Pseudomonadota</taxon>
        <taxon>Gammaproteobacteria</taxon>
        <taxon>Aeromonadales</taxon>
        <taxon>Aeromonadaceae</taxon>
        <taxon>Aeromonas</taxon>
    </lineage>
</organism>
<dbReference type="KEGG" id="asim:FE240_00900"/>
<gene>
    <name evidence="5" type="ORF">FE240_00900</name>
</gene>
<dbReference type="RefSeq" id="WP_226799097.1">
    <property type="nucleotide sequence ID" value="NZ_CP040449.1"/>
</dbReference>
<dbReference type="PROSITE" id="PS51462">
    <property type="entry name" value="NUDIX"/>
    <property type="match status" value="1"/>
</dbReference>